<name>A0A327NHQ7_9BACT</name>
<proteinExistence type="predicted"/>
<accession>A0A327NHQ7</accession>
<organism evidence="1 2">
    <name type="scientific">Spirosoma telluris</name>
    <dbReference type="NCBI Taxonomy" id="2183553"/>
    <lineage>
        <taxon>Bacteria</taxon>
        <taxon>Pseudomonadati</taxon>
        <taxon>Bacteroidota</taxon>
        <taxon>Cytophagia</taxon>
        <taxon>Cytophagales</taxon>
        <taxon>Cytophagaceae</taxon>
        <taxon>Spirosoma</taxon>
    </lineage>
</organism>
<sequence length="117" mass="13969">MNYLLRFQLYDNPSRQSFAQLGSDQWIEKHPEFIYGLPYRLEPDEFGSIGKPGQVYVLANPLRYKPIQDPANPKRRRLQIDVFLARLEEWGWFEEAPEVRKNGPNRKQFYPTKPGQW</sequence>
<dbReference type="AlphaFoldDB" id="A0A327NHQ7"/>
<evidence type="ECO:0000313" key="2">
    <source>
        <dbReference type="Proteomes" id="UP000249016"/>
    </source>
</evidence>
<reference evidence="1 2" key="1">
    <citation type="submission" date="2018-06" db="EMBL/GenBank/DDBJ databases">
        <title>Spirosoma sp. HMF3257 Genome sequencing and assembly.</title>
        <authorList>
            <person name="Kang H."/>
            <person name="Cha I."/>
            <person name="Kim H."/>
            <person name="Kang J."/>
            <person name="Joh K."/>
        </authorList>
    </citation>
    <scope>NUCLEOTIDE SEQUENCE [LARGE SCALE GENOMIC DNA]</scope>
    <source>
        <strain evidence="1 2">HMF3257</strain>
    </source>
</reference>
<comment type="caution">
    <text evidence="1">The sequence shown here is derived from an EMBL/GenBank/DDBJ whole genome shotgun (WGS) entry which is preliminary data.</text>
</comment>
<dbReference type="RefSeq" id="WP_111341516.1">
    <property type="nucleotide sequence ID" value="NZ_QLII01000001.1"/>
</dbReference>
<gene>
    <name evidence="1" type="ORF">HMF3257_08745</name>
</gene>
<protein>
    <submittedName>
        <fullName evidence="1">Uncharacterized protein</fullName>
    </submittedName>
</protein>
<dbReference type="OrthoDB" id="970616at2"/>
<evidence type="ECO:0000313" key="1">
    <source>
        <dbReference type="EMBL" id="RAI74363.1"/>
    </source>
</evidence>
<dbReference type="EMBL" id="QLII01000001">
    <property type="protein sequence ID" value="RAI74363.1"/>
    <property type="molecule type" value="Genomic_DNA"/>
</dbReference>
<dbReference type="Proteomes" id="UP000249016">
    <property type="component" value="Unassembled WGS sequence"/>
</dbReference>
<keyword evidence="2" id="KW-1185">Reference proteome</keyword>